<dbReference type="FunFam" id="2.60.40.10:FF:001806">
    <property type="entry name" value="Blast:Twitchin"/>
    <property type="match status" value="1"/>
</dbReference>
<feature type="compositionally biased region" description="Basic and acidic residues" evidence="3">
    <location>
        <begin position="1106"/>
        <end position="1120"/>
    </location>
</feature>
<feature type="compositionally biased region" description="Polar residues" evidence="3">
    <location>
        <begin position="1"/>
        <end position="12"/>
    </location>
</feature>
<dbReference type="SUPFAM" id="SSF49265">
    <property type="entry name" value="Fibronectin type III"/>
    <property type="match status" value="2"/>
</dbReference>
<dbReference type="GO" id="GO:0030154">
    <property type="term" value="P:cell differentiation"/>
    <property type="evidence" value="ECO:0007669"/>
    <property type="project" value="UniProtKB-ARBA"/>
</dbReference>
<keyword evidence="7" id="KW-1185">Reference proteome</keyword>
<feature type="compositionally biased region" description="Polar residues" evidence="3">
    <location>
        <begin position="968"/>
        <end position="979"/>
    </location>
</feature>
<comment type="caution">
    <text evidence="6">The sequence shown here is derived from an EMBL/GenBank/DDBJ whole genome shotgun (WGS) entry which is preliminary data.</text>
</comment>
<feature type="compositionally biased region" description="Polar residues" evidence="3">
    <location>
        <begin position="1140"/>
        <end position="1163"/>
    </location>
</feature>
<dbReference type="PANTHER" id="PTHR13817">
    <property type="entry name" value="TITIN"/>
    <property type="match status" value="1"/>
</dbReference>
<keyword evidence="2" id="KW-0393">Immunoglobulin domain</keyword>
<feature type="domain" description="Fibronectin type-III" evidence="5">
    <location>
        <begin position="324"/>
        <end position="417"/>
    </location>
</feature>
<feature type="compositionally biased region" description="Basic and acidic residues" evidence="3">
    <location>
        <begin position="1070"/>
        <end position="1082"/>
    </location>
</feature>
<dbReference type="InterPro" id="IPR050964">
    <property type="entry name" value="Striated_Muscle_Regulatory"/>
</dbReference>
<evidence type="ECO:0000259" key="5">
    <source>
        <dbReference type="PROSITE" id="PS50853"/>
    </source>
</evidence>
<feature type="region of interest" description="Disordered" evidence="3">
    <location>
        <begin position="530"/>
        <end position="550"/>
    </location>
</feature>
<evidence type="ECO:0000259" key="4">
    <source>
        <dbReference type="PROSITE" id="PS50835"/>
    </source>
</evidence>
<name>A0A9Q0S271_9DIPT</name>
<dbReference type="Gene3D" id="2.60.40.10">
    <property type="entry name" value="Immunoglobulins"/>
    <property type="match status" value="4"/>
</dbReference>
<gene>
    <name evidence="6" type="primary">ttn-1_0</name>
    <name evidence="6" type="ORF">Bhyg_05758</name>
</gene>
<feature type="compositionally biased region" description="Polar residues" evidence="3">
    <location>
        <begin position="424"/>
        <end position="435"/>
    </location>
</feature>
<dbReference type="Proteomes" id="UP001151699">
    <property type="component" value="Chromosome B"/>
</dbReference>
<dbReference type="FunFam" id="2.60.40.10:FF:000612">
    <property type="entry name" value="palladin isoform X1"/>
    <property type="match status" value="1"/>
</dbReference>
<dbReference type="InterPro" id="IPR003961">
    <property type="entry name" value="FN3_dom"/>
</dbReference>
<organism evidence="6 7">
    <name type="scientific">Pseudolycoriella hygida</name>
    <dbReference type="NCBI Taxonomy" id="35572"/>
    <lineage>
        <taxon>Eukaryota</taxon>
        <taxon>Metazoa</taxon>
        <taxon>Ecdysozoa</taxon>
        <taxon>Arthropoda</taxon>
        <taxon>Hexapoda</taxon>
        <taxon>Insecta</taxon>
        <taxon>Pterygota</taxon>
        <taxon>Neoptera</taxon>
        <taxon>Endopterygota</taxon>
        <taxon>Diptera</taxon>
        <taxon>Nematocera</taxon>
        <taxon>Sciaroidea</taxon>
        <taxon>Sciaridae</taxon>
        <taxon>Pseudolycoriella</taxon>
    </lineage>
</organism>
<feature type="compositionally biased region" description="Basic and acidic residues" evidence="3">
    <location>
        <begin position="980"/>
        <end position="993"/>
    </location>
</feature>
<dbReference type="InterPro" id="IPR003598">
    <property type="entry name" value="Ig_sub2"/>
</dbReference>
<dbReference type="InterPro" id="IPR036179">
    <property type="entry name" value="Ig-like_dom_sf"/>
</dbReference>
<feature type="region of interest" description="Disordered" evidence="3">
    <location>
        <begin position="399"/>
        <end position="462"/>
    </location>
</feature>
<feature type="compositionally biased region" description="Polar residues" evidence="3">
    <location>
        <begin position="1253"/>
        <end position="1269"/>
    </location>
</feature>
<dbReference type="PANTHER" id="PTHR13817:SF167">
    <property type="entry name" value="MYOMESIN AND MYOSIN BINDING PROTEIN"/>
    <property type="match status" value="1"/>
</dbReference>
<feature type="domain" description="Ig-like" evidence="4">
    <location>
        <begin position="133"/>
        <end position="221"/>
    </location>
</feature>
<feature type="compositionally biased region" description="Basic and acidic residues" evidence="3">
    <location>
        <begin position="1003"/>
        <end position="1013"/>
    </location>
</feature>
<feature type="domain" description="Fibronectin type-III" evidence="5">
    <location>
        <begin position="28"/>
        <end position="127"/>
    </location>
</feature>
<keyword evidence="1" id="KW-0677">Repeat</keyword>
<feature type="compositionally biased region" description="Basic and acidic residues" evidence="3">
    <location>
        <begin position="537"/>
        <end position="550"/>
    </location>
</feature>
<dbReference type="InterPro" id="IPR036116">
    <property type="entry name" value="FN3_sf"/>
</dbReference>
<reference evidence="6" key="1">
    <citation type="submission" date="2022-07" db="EMBL/GenBank/DDBJ databases">
        <authorList>
            <person name="Trinca V."/>
            <person name="Uliana J.V.C."/>
            <person name="Torres T.T."/>
            <person name="Ward R.J."/>
            <person name="Monesi N."/>
        </authorList>
    </citation>
    <scope>NUCLEOTIDE SEQUENCE</scope>
    <source>
        <strain evidence="6">HSMRA1968</strain>
        <tissue evidence="6">Whole embryos</tissue>
    </source>
</reference>
<dbReference type="InterPro" id="IPR007110">
    <property type="entry name" value="Ig-like_dom"/>
</dbReference>
<dbReference type="PRINTS" id="PR00014">
    <property type="entry name" value="FNTYPEIII"/>
</dbReference>
<dbReference type="SMART" id="SM00409">
    <property type="entry name" value="IG"/>
    <property type="match status" value="2"/>
</dbReference>
<dbReference type="InterPro" id="IPR013783">
    <property type="entry name" value="Ig-like_fold"/>
</dbReference>
<evidence type="ECO:0000313" key="7">
    <source>
        <dbReference type="Proteomes" id="UP001151699"/>
    </source>
</evidence>
<feature type="region of interest" description="Disordered" evidence="3">
    <location>
        <begin position="1051"/>
        <end position="1271"/>
    </location>
</feature>
<dbReference type="PROSITE" id="PS50835">
    <property type="entry name" value="IG_LIKE"/>
    <property type="match status" value="2"/>
</dbReference>
<dbReference type="Pfam" id="PF00041">
    <property type="entry name" value="fn3"/>
    <property type="match status" value="2"/>
</dbReference>
<feature type="compositionally biased region" description="Basic and acidic residues" evidence="3">
    <location>
        <begin position="940"/>
        <end position="950"/>
    </location>
</feature>
<proteinExistence type="predicted"/>
<dbReference type="SUPFAM" id="SSF48726">
    <property type="entry name" value="Immunoglobulin"/>
    <property type="match status" value="2"/>
</dbReference>
<feature type="region of interest" description="Disordered" evidence="3">
    <location>
        <begin position="1"/>
        <end position="26"/>
    </location>
</feature>
<dbReference type="CDD" id="cd00063">
    <property type="entry name" value="FN3"/>
    <property type="match status" value="2"/>
</dbReference>
<dbReference type="SMART" id="SM00060">
    <property type="entry name" value="FN3"/>
    <property type="match status" value="2"/>
</dbReference>
<dbReference type="EMBL" id="WJQU01000002">
    <property type="protein sequence ID" value="KAJ6640825.1"/>
    <property type="molecule type" value="Genomic_DNA"/>
</dbReference>
<feature type="region of interest" description="Disordered" evidence="3">
    <location>
        <begin position="925"/>
        <end position="1013"/>
    </location>
</feature>
<dbReference type="GO" id="GO:0009653">
    <property type="term" value="P:anatomical structure morphogenesis"/>
    <property type="evidence" value="ECO:0007669"/>
    <property type="project" value="UniProtKB-ARBA"/>
</dbReference>
<sequence length="1337" mass="149799">MGNNSTKLTSNNRPKKNVHWKSAEIPSSPGKPYLVSNIDAPPDVLTLRWDKPRTDGGSPIYGYLVEHRRAGSPHWVRANPSLIPSTELSLSGLEPGWRYQFRVTAENAVGASESSEVSDAVTVTLQRNAVTPPRFVNELHDTVAVENEKVEFRVQVQGTPPPVINWYKDGFEVFSSRRTKIVNENNTSVLIIHQAALTDEGEIKCSATNRAGHVITRAQLKLEAIPKIRLPRQYEEGLLIEADEVVRLKVGIAGRPAPMIVWCHNGEIVKTGGRYEIVSNDKHSSLKITGAKRSDRGEYNLRAINKLGEDNVSFLVTVTDKPSPPGKVMLSMSIGRSASLQWTAPEDDGGCKIGNYIVEYFRVGWNVWLKAATTRQLNATLNDLIEGSEYKFRVKAESPYGMSEPSEESDVLFVPDPKRGINKPLQSATEVSISEPSPTPRRRNPSPSVGERKPIKVDKQEQTTKKVISFDVPPLPAKVKINTQIYDSGAIVREMNYGTSVDEKKNELADEMNRRDENIMKEMTFSGLNETYNPRGKLKESEKPVAAKEPKLKQSEYENFRDGKSNGKTLNMHLSAPQDNPDEVHTSSEFMLVLYDDDKRNNQEKPLSFDLEIDEAISPPPLSLSAPELGTLGTGPPTPPVLRRCVSSTELLYEKAMARFYQAVEFEESESARKRSESVEPVALRTRLSSFGDSDRNSADRHQLERTNSFKRKSTEKVGLGALDKTITKVETFPVLTDVKPSNIDIDDKDKEETEDERDLKKEIMESQRKLHFVQNFATSSSVEYDDDYTESTASSASLSSIDSLEKFKSTLLAMNKPAPNVKPNVDNELNTYHPMMEPQSESSRKVIENPLQTVYDLRLRREEYSTDADVSQSVDDEELSDRAETVVKNYIKPKPEPRALSPYRIPEPDQSTIVLTKPLPAPSADFVPKPILKTSSTESDLKEKPVPKAREKKKDRKGIMQLFGSKKTASTGNLNTSQEKLKVEVAEPKTEKMSAAALAKKKSMEQRQSSIEENKVAVDHYSDIVKEMSVMKKPKVPLYMSAEELKKAAERADDEVDNVRKSSTNDLVTKPKFESERKDSYVKPPVARRSTSRESDSRSIFAIKLSKDTKKSVQHEELIRSQASMEMDSPGQSIPPESLTVSDLDSKTQDLNPISNEESAINPNDEETRGRSSTINKIPTKAAKSRSRSSSTLRNKSVQLKELDNNPPPATRTPSKTRNRSESKSPSVKNRTKLHPTNTLRIARAPKKYLDSKSSTPSASPEPRSQTPEELMVEVEESVKSTMNYVTDLVLFIVACWVYIFKDAWMAVPILSLMVGRQVGSTLKDKFPKWMKRKRD</sequence>
<dbReference type="CDD" id="cd00096">
    <property type="entry name" value="Ig"/>
    <property type="match status" value="1"/>
</dbReference>
<feature type="compositionally biased region" description="Polar residues" evidence="3">
    <location>
        <begin position="1225"/>
        <end position="1241"/>
    </location>
</feature>
<evidence type="ECO:0000256" key="3">
    <source>
        <dbReference type="SAM" id="MobiDB-lite"/>
    </source>
</evidence>
<dbReference type="SMART" id="SM00408">
    <property type="entry name" value="IGc2"/>
    <property type="match status" value="2"/>
</dbReference>
<evidence type="ECO:0000256" key="1">
    <source>
        <dbReference type="ARBA" id="ARBA00022737"/>
    </source>
</evidence>
<dbReference type="FunFam" id="2.60.40.10:FF:000031">
    <property type="entry name" value="Myosin-binding protein C, slow type"/>
    <property type="match status" value="1"/>
</dbReference>
<dbReference type="PROSITE" id="PS50853">
    <property type="entry name" value="FN3"/>
    <property type="match status" value="2"/>
</dbReference>
<accession>A0A9Q0S271</accession>
<dbReference type="InterPro" id="IPR013098">
    <property type="entry name" value="Ig_I-set"/>
</dbReference>
<dbReference type="InterPro" id="IPR003599">
    <property type="entry name" value="Ig_sub"/>
</dbReference>
<evidence type="ECO:0000313" key="6">
    <source>
        <dbReference type="EMBL" id="KAJ6640825.1"/>
    </source>
</evidence>
<evidence type="ECO:0000256" key="2">
    <source>
        <dbReference type="ARBA" id="ARBA00023319"/>
    </source>
</evidence>
<protein>
    <submittedName>
        <fullName evidence="6">Titin like</fullName>
    </submittedName>
</protein>
<dbReference type="Pfam" id="PF07679">
    <property type="entry name" value="I-set"/>
    <property type="match status" value="2"/>
</dbReference>
<feature type="domain" description="Ig-like" evidence="4">
    <location>
        <begin position="226"/>
        <end position="319"/>
    </location>
</feature>
<dbReference type="OrthoDB" id="6107607at2759"/>
<feature type="compositionally biased region" description="Basic and acidic residues" evidence="3">
    <location>
        <begin position="450"/>
        <end position="462"/>
    </location>
</feature>